<evidence type="ECO:0000313" key="1">
    <source>
        <dbReference type="EMBL" id="OGH92758.1"/>
    </source>
</evidence>
<protein>
    <submittedName>
        <fullName evidence="1">Uncharacterized protein</fullName>
    </submittedName>
</protein>
<dbReference type="EMBL" id="MFRA01000005">
    <property type="protein sequence ID" value="OGH92758.1"/>
    <property type="molecule type" value="Genomic_DNA"/>
</dbReference>
<organism evidence="1 2">
    <name type="scientific">Candidatus Magasanikbacteria bacterium RIFOXYD1_FULL_40_23</name>
    <dbReference type="NCBI Taxonomy" id="1798705"/>
    <lineage>
        <taxon>Bacteria</taxon>
        <taxon>Candidatus Magasanikiibacteriota</taxon>
    </lineage>
</organism>
<gene>
    <name evidence="1" type="ORF">A2563_03765</name>
</gene>
<accession>A0A1F6P9G8</accession>
<reference evidence="1 2" key="1">
    <citation type="journal article" date="2016" name="Nat. Commun.">
        <title>Thousands of microbial genomes shed light on interconnected biogeochemical processes in an aquifer system.</title>
        <authorList>
            <person name="Anantharaman K."/>
            <person name="Brown C.T."/>
            <person name="Hug L.A."/>
            <person name="Sharon I."/>
            <person name="Castelle C.J."/>
            <person name="Probst A.J."/>
            <person name="Thomas B.C."/>
            <person name="Singh A."/>
            <person name="Wilkins M.J."/>
            <person name="Karaoz U."/>
            <person name="Brodie E.L."/>
            <person name="Williams K.H."/>
            <person name="Hubbard S.S."/>
            <person name="Banfield J.F."/>
        </authorList>
    </citation>
    <scope>NUCLEOTIDE SEQUENCE [LARGE SCALE GENOMIC DNA]</scope>
</reference>
<dbReference type="Proteomes" id="UP000176634">
    <property type="component" value="Unassembled WGS sequence"/>
</dbReference>
<comment type="caution">
    <text evidence="1">The sequence shown here is derived from an EMBL/GenBank/DDBJ whole genome shotgun (WGS) entry which is preliminary data.</text>
</comment>
<evidence type="ECO:0000313" key="2">
    <source>
        <dbReference type="Proteomes" id="UP000176634"/>
    </source>
</evidence>
<proteinExistence type="predicted"/>
<sequence>MGEIYTQTLKYFYIAIIRFLPLLKTLEVSVLEKNDKAEVSDLIEMYSDIEVQIDKLGLSFREPNKRHLGEPVEVKNWLDEGVIENLSRLSIRLLISWKEELKNLQEKKYLTDGNKERISYLEDRIWPLEALSKDPNYVIGKYADKGPLEFPGENKVKKSSPEVIVEDGKGIIFSKDLTSKISADLGGLCNEFNFNYQNKKPNAGLLLLRRILPLAIVRKFQALNRELEIKKPDGDFLDTKGLLGQVEKLLSNKRIYKEIEGYKLLIDSSQHSYSLNVDDSDVEGAAIKIRVLLDDLFYNHK</sequence>
<name>A0A1F6P9G8_9BACT</name>
<dbReference type="AlphaFoldDB" id="A0A1F6P9G8"/>